<dbReference type="PANTHER" id="PTHR19328:SF53">
    <property type="entry name" value="MEMBRANE PROTEIN"/>
    <property type="match status" value="1"/>
</dbReference>
<accession>A0A558HJ69</accession>
<organism evidence="2 3">
    <name type="scientific">Cobetia crustatorum</name>
    <dbReference type="NCBI Taxonomy" id="553385"/>
    <lineage>
        <taxon>Bacteria</taxon>
        <taxon>Pseudomonadati</taxon>
        <taxon>Pseudomonadota</taxon>
        <taxon>Gammaproteobacteria</taxon>
        <taxon>Oceanospirillales</taxon>
        <taxon>Halomonadaceae</taxon>
        <taxon>Cobetia</taxon>
    </lineage>
</organism>
<dbReference type="Gene3D" id="2.120.10.30">
    <property type="entry name" value="TolB, C-terminal domain"/>
    <property type="match status" value="1"/>
</dbReference>
<dbReference type="Pfam" id="PF22807">
    <property type="entry name" value="TrAA12"/>
    <property type="match status" value="1"/>
</dbReference>
<comment type="caution">
    <text evidence="2">The sequence shown here is derived from an EMBL/GenBank/DDBJ whole genome shotgun (WGS) entry which is preliminary data.</text>
</comment>
<dbReference type="PANTHER" id="PTHR19328">
    <property type="entry name" value="HEDGEHOG-INTERACTING PROTEIN"/>
    <property type="match status" value="1"/>
</dbReference>
<keyword evidence="3" id="KW-1185">Reference proteome</keyword>
<dbReference type="AlphaFoldDB" id="A0A558HJ69"/>
<dbReference type="EMBL" id="VNFH01000008">
    <property type="protein sequence ID" value="TVU69185.1"/>
    <property type="molecule type" value="Genomic_DNA"/>
</dbReference>
<dbReference type="RefSeq" id="WP_088742833.1">
    <property type="nucleotide sequence ID" value="NZ_CAWOWR010000137.1"/>
</dbReference>
<gene>
    <name evidence="2" type="ORF">FQP86_12055</name>
</gene>
<dbReference type="InterPro" id="IPR011042">
    <property type="entry name" value="6-blade_b-propeller_TolB-like"/>
</dbReference>
<dbReference type="InterPro" id="IPR054539">
    <property type="entry name" value="Beta-prop_PDH"/>
</dbReference>
<dbReference type="STRING" id="553385.GCA_000591415_00798"/>
<proteinExistence type="predicted"/>
<reference evidence="2 3" key="1">
    <citation type="submission" date="2019-07" db="EMBL/GenBank/DDBJ databases">
        <title>Diversity of Bacteria from Kongsfjorden, Arctic.</title>
        <authorList>
            <person name="Yu Y."/>
        </authorList>
    </citation>
    <scope>NUCLEOTIDE SEQUENCE [LARGE SCALE GENOMIC DNA]</scope>
    <source>
        <strain evidence="2 3">SM1923</strain>
    </source>
</reference>
<dbReference type="InterPro" id="IPR011041">
    <property type="entry name" value="Quinoprot_gluc/sorb_DH_b-prop"/>
</dbReference>
<name>A0A558HJ69_9GAMM</name>
<dbReference type="Proteomes" id="UP000319941">
    <property type="component" value="Unassembled WGS sequence"/>
</dbReference>
<evidence type="ECO:0000313" key="3">
    <source>
        <dbReference type="Proteomes" id="UP000319941"/>
    </source>
</evidence>
<evidence type="ECO:0000313" key="2">
    <source>
        <dbReference type="EMBL" id="TVU69185.1"/>
    </source>
</evidence>
<dbReference type="SUPFAM" id="SSF50952">
    <property type="entry name" value="Soluble quinoprotein glucose dehydrogenase"/>
    <property type="match status" value="1"/>
</dbReference>
<protein>
    <submittedName>
        <fullName evidence="2">Sugar dehydrogenase</fullName>
    </submittedName>
</protein>
<dbReference type="OrthoDB" id="9770043at2"/>
<feature type="domain" description="Pyrroloquinoline quinone-dependent pyranose dehydrogenase beta-propeller" evidence="1">
    <location>
        <begin position="81"/>
        <end position="250"/>
    </location>
</feature>
<sequence>MPIDTRKPNNFGSLTNPLPSGPLTSALLLSALLINALLITTSALADASSPTSSLTLHTAVDAPEGSPSLKLPAGARLSHLAALDGPRMLHITAQGELLIGSNAGRVYRGQLADDGSLSSLETLVRLSSYPHSVVVRDSTLYVATTNALLAADYAPQRTLSAQDFRHVIEIPGGGGHNSRTLSTGPDGALYLALGIQGNCSDQYLAGTAPHYPFSERRGGVMRLDEHSKDQPRWQPWASGLRNPVGLAWQTLPRGETRLLATNNGPDHWGYEHPHELLVAATQQSFHGMPWYQWKDGKPQRDACIESVSPQPLQEISRPLAEMPARSAPMGIAVVPEGHPLSPNMDVVIAIHGSWGTAPDGKAWGDPASRRAPRLLGVKLASGNEQTQEQDQEQQHSALTPLLTGLQDSTDGARWIRPLDVAFGPNGDLYMTSDTGASGLYRITFPSPHSAN</sequence>
<evidence type="ECO:0000259" key="1">
    <source>
        <dbReference type="Pfam" id="PF22807"/>
    </source>
</evidence>